<dbReference type="EMBL" id="JASBWU010000003">
    <property type="protein sequence ID" value="KAJ9123410.1"/>
    <property type="molecule type" value="Genomic_DNA"/>
</dbReference>
<dbReference type="Proteomes" id="UP001243375">
    <property type="component" value="Unassembled WGS sequence"/>
</dbReference>
<reference evidence="1" key="1">
    <citation type="submission" date="2023-04" db="EMBL/GenBank/DDBJ databases">
        <title>Draft Genome sequencing of Naganishia species isolated from polar environments using Oxford Nanopore Technology.</title>
        <authorList>
            <person name="Leo P."/>
            <person name="Venkateswaran K."/>
        </authorList>
    </citation>
    <scope>NUCLEOTIDE SEQUENCE</scope>
    <source>
        <strain evidence="1">MNA-CCFEE 5425</strain>
    </source>
</reference>
<organism evidence="1 2">
    <name type="scientific">Naganishia vaughanmartiniae</name>
    <dbReference type="NCBI Taxonomy" id="1424756"/>
    <lineage>
        <taxon>Eukaryota</taxon>
        <taxon>Fungi</taxon>
        <taxon>Dikarya</taxon>
        <taxon>Basidiomycota</taxon>
        <taxon>Agaricomycotina</taxon>
        <taxon>Tremellomycetes</taxon>
        <taxon>Filobasidiales</taxon>
        <taxon>Filobasidiaceae</taxon>
        <taxon>Naganishia</taxon>
    </lineage>
</organism>
<proteinExistence type="predicted"/>
<evidence type="ECO:0000313" key="2">
    <source>
        <dbReference type="Proteomes" id="UP001243375"/>
    </source>
</evidence>
<protein>
    <submittedName>
        <fullName evidence="1">Uncharacterized protein</fullName>
    </submittedName>
</protein>
<keyword evidence="2" id="KW-1185">Reference proteome</keyword>
<sequence>MSNISWKRLALDRDLDRSSHALATLGSKVYIFGGEKEPRTPIDDLLYIVDLKDGTVATSASKLRPSARVGAALTADKKRNLIYLWGGRQSKEMTPCDASLWVYDVAGDAWTEITADKDVGGDHQVPAERSYHCMTVLGDEVFLHAGCPASGRLSTHHSLTLPVSSPAKCDNLPSAPEPGRGGTALCPLTLPASDASTSNQVLVRYGGFAGHELGSSLDVYDPSQRIWSTLAFPPNSDSTPEARSVHALIPFSFQSTISKAGNIVALMLFGERDPAPVELGHNGAGKFHSDVWALRYTPPLADKDDFKGVDGVAGFSFERVRDERGVQSDTMVTPEPRGWFGADICEDAGGDKQVVVLGGLNGKNQRLGDLWLGELTES</sequence>
<gene>
    <name evidence="1" type="ORF">QFC22_001612</name>
</gene>
<evidence type="ECO:0000313" key="1">
    <source>
        <dbReference type="EMBL" id="KAJ9123410.1"/>
    </source>
</evidence>
<name>A0ACC2XIJ6_9TREE</name>
<comment type="caution">
    <text evidence="1">The sequence shown here is derived from an EMBL/GenBank/DDBJ whole genome shotgun (WGS) entry which is preliminary data.</text>
</comment>
<accession>A0ACC2XIJ6</accession>